<feature type="domain" description="TonB-dependent receptor plug" evidence="15">
    <location>
        <begin position="63"/>
        <end position="169"/>
    </location>
</feature>
<sequence>MKHNGLMLLAGASLATLAMPAAAQEAQPGATADNPPEAAVQEAADAAQTGDIIVTATRRASRLQDVPLAVNAVSGEQLAESGFQSLTDIQYQIPGVQFGNSPNDAGFRLRGVGSAGGFSSSSEQNVGTVVDGVVIPFGNPVQSLGDLDRVEVLKGPQGTQFGKNASSGVVSITTAKPRLGTFGGTINAAYGELNDYNVGASVNVPLGKTAALSVYGFARGYDGFVENVKRGETWGGTNAYGGRAKLYWEPSDNFSAYLIGDWSRTKQKGPGQLWTFNRLPSNANPLNAARNGTVLALGIVPGFDNEQSAEDSEGYTDEKNFGGSLELNLKLGDYNLTSITAYRRLDYAFNTFAIDAYPLPIFVARGPGDDRDYWSQELRLTSPTGSMFEYVAGVYLSRQRSGIDGYYNSAQLRPALPFSAQPQLSITAGQTTTKTQSDSAAAFFDGAIKVSDEFRILLGGRYSYDWVDAESFSVVDPLFPPFVGPNGFTVPYTPRARSTGSTEKGDWSGRVGFEVKPAQDILFYGTVARGYLGPTVTFSGLTGSQVQVKPQTVVDITVGAKTQLFDRRLTFNANVFFDTYRDLQTSVFNGLEFLTENAGGFEAAGFEVEGTWRFNRNFSVNAGYTYSDTYFTDYVTACPDSTVLQGAAAVAAQCNAPGSTATTPLFQAKGLPLSGAPKHSVQAGANLDLPINDRLKLDASGTYYYRSEVTYDPGELYARQPGYDVVGLNIGIGAPDGSWRVGAFARNLFDTKFQSAVIVLPFTTPGGAVNWNTRDGRRTIGVQLSGRF</sequence>
<proteinExistence type="inferred from homology"/>
<dbReference type="SUPFAM" id="SSF56935">
    <property type="entry name" value="Porins"/>
    <property type="match status" value="1"/>
</dbReference>
<dbReference type="AlphaFoldDB" id="A0A3D0W7Z4"/>
<dbReference type="InterPro" id="IPR000531">
    <property type="entry name" value="Beta-barrel_TonB"/>
</dbReference>
<keyword evidence="16" id="KW-0675">Receptor</keyword>
<evidence type="ECO:0000256" key="11">
    <source>
        <dbReference type="PROSITE-ProRule" id="PRU01360"/>
    </source>
</evidence>
<evidence type="ECO:0000256" key="5">
    <source>
        <dbReference type="ARBA" id="ARBA00022692"/>
    </source>
</evidence>
<reference evidence="16 17" key="1">
    <citation type="journal article" date="2018" name="Nat. Biotechnol.">
        <title>A standardized bacterial taxonomy based on genome phylogeny substantially revises the tree of life.</title>
        <authorList>
            <person name="Parks D.H."/>
            <person name="Chuvochina M."/>
            <person name="Waite D.W."/>
            <person name="Rinke C."/>
            <person name="Skarshewski A."/>
            <person name="Chaumeil P.A."/>
            <person name="Hugenholtz P."/>
        </authorList>
    </citation>
    <scope>NUCLEOTIDE SEQUENCE [LARGE SCALE GENOMIC DNA]</scope>
    <source>
        <strain evidence="16">UBA9015</strain>
    </source>
</reference>
<dbReference type="EMBL" id="DOYJ01000016">
    <property type="protein sequence ID" value="HCB74639.1"/>
    <property type="molecule type" value="Genomic_DNA"/>
</dbReference>
<evidence type="ECO:0000259" key="15">
    <source>
        <dbReference type="Pfam" id="PF07715"/>
    </source>
</evidence>
<dbReference type="Gene3D" id="2.40.170.20">
    <property type="entry name" value="TonB-dependent receptor, beta-barrel domain"/>
    <property type="match status" value="1"/>
</dbReference>
<keyword evidence="9 11" id="KW-0472">Membrane</keyword>
<evidence type="ECO:0000256" key="8">
    <source>
        <dbReference type="ARBA" id="ARBA00023077"/>
    </source>
</evidence>
<keyword evidence="7" id="KW-0406">Ion transport</keyword>
<evidence type="ECO:0000256" key="3">
    <source>
        <dbReference type="ARBA" id="ARBA00022452"/>
    </source>
</evidence>
<keyword evidence="8 12" id="KW-0798">TonB box</keyword>
<dbReference type="PANTHER" id="PTHR32552">
    <property type="entry name" value="FERRICHROME IRON RECEPTOR-RELATED"/>
    <property type="match status" value="1"/>
</dbReference>
<evidence type="ECO:0000259" key="14">
    <source>
        <dbReference type="Pfam" id="PF00593"/>
    </source>
</evidence>
<dbReference type="InterPro" id="IPR036942">
    <property type="entry name" value="Beta-barrel_TonB_sf"/>
</dbReference>
<evidence type="ECO:0000256" key="10">
    <source>
        <dbReference type="ARBA" id="ARBA00023237"/>
    </source>
</evidence>
<keyword evidence="10 11" id="KW-0998">Cell outer membrane</keyword>
<gene>
    <name evidence="16" type="ORF">DEP91_00420</name>
</gene>
<feature type="signal peptide" evidence="13">
    <location>
        <begin position="1"/>
        <end position="23"/>
    </location>
</feature>
<feature type="chain" id="PRO_5017710865" evidence="13">
    <location>
        <begin position="24"/>
        <end position="788"/>
    </location>
</feature>
<keyword evidence="3 11" id="KW-1134">Transmembrane beta strand</keyword>
<evidence type="ECO:0000313" key="16">
    <source>
        <dbReference type="EMBL" id="HCB74639.1"/>
    </source>
</evidence>
<dbReference type="PROSITE" id="PS52016">
    <property type="entry name" value="TONB_DEPENDENT_REC_3"/>
    <property type="match status" value="1"/>
</dbReference>
<accession>A0A3D0W7Z4</accession>
<keyword evidence="4" id="KW-0410">Iron transport</keyword>
<dbReference type="Pfam" id="PF07715">
    <property type="entry name" value="Plug"/>
    <property type="match status" value="1"/>
</dbReference>
<organism evidence="16 17">
    <name type="scientific">Sphingomonas bacterium</name>
    <dbReference type="NCBI Taxonomy" id="1895847"/>
    <lineage>
        <taxon>Bacteria</taxon>
        <taxon>Pseudomonadati</taxon>
        <taxon>Pseudomonadota</taxon>
        <taxon>Alphaproteobacteria</taxon>
        <taxon>Sphingomonadales</taxon>
        <taxon>Sphingomonadaceae</taxon>
        <taxon>Sphingomonas</taxon>
    </lineage>
</organism>
<keyword evidence="13" id="KW-0732">Signal</keyword>
<keyword evidence="5 11" id="KW-0812">Transmembrane</keyword>
<dbReference type="GO" id="GO:0006826">
    <property type="term" value="P:iron ion transport"/>
    <property type="evidence" value="ECO:0007669"/>
    <property type="project" value="UniProtKB-KW"/>
</dbReference>
<dbReference type="GO" id="GO:0009279">
    <property type="term" value="C:cell outer membrane"/>
    <property type="evidence" value="ECO:0007669"/>
    <property type="project" value="UniProtKB-SubCell"/>
</dbReference>
<protein>
    <submittedName>
        <fullName evidence="16">TonB-dependent receptor</fullName>
    </submittedName>
</protein>
<keyword evidence="2 11" id="KW-0813">Transport</keyword>
<evidence type="ECO:0000256" key="2">
    <source>
        <dbReference type="ARBA" id="ARBA00022448"/>
    </source>
</evidence>
<name>A0A3D0W7Z4_9SPHN</name>
<comment type="similarity">
    <text evidence="11 12">Belongs to the TonB-dependent receptor family.</text>
</comment>
<evidence type="ECO:0000256" key="6">
    <source>
        <dbReference type="ARBA" id="ARBA00023004"/>
    </source>
</evidence>
<evidence type="ECO:0000256" key="13">
    <source>
        <dbReference type="SAM" id="SignalP"/>
    </source>
</evidence>
<dbReference type="InterPro" id="IPR039426">
    <property type="entry name" value="TonB-dep_rcpt-like"/>
</dbReference>
<dbReference type="PANTHER" id="PTHR32552:SF81">
    <property type="entry name" value="TONB-DEPENDENT OUTER MEMBRANE RECEPTOR"/>
    <property type="match status" value="1"/>
</dbReference>
<dbReference type="InterPro" id="IPR012910">
    <property type="entry name" value="Plug_dom"/>
</dbReference>
<evidence type="ECO:0000256" key="7">
    <source>
        <dbReference type="ARBA" id="ARBA00023065"/>
    </source>
</evidence>
<evidence type="ECO:0000256" key="12">
    <source>
        <dbReference type="RuleBase" id="RU003357"/>
    </source>
</evidence>
<comment type="subcellular location">
    <subcellularLocation>
        <location evidence="1 11">Cell outer membrane</location>
        <topology evidence="1 11">Multi-pass membrane protein</topology>
    </subcellularLocation>
</comment>
<evidence type="ECO:0000256" key="4">
    <source>
        <dbReference type="ARBA" id="ARBA00022496"/>
    </source>
</evidence>
<comment type="caution">
    <text evidence="16">The sequence shown here is derived from an EMBL/GenBank/DDBJ whole genome shotgun (WGS) entry which is preliminary data.</text>
</comment>
<evidence type="ECO:0000313" key="17">
    <source>
        <dbReference type="Proteomes" id="UP000262699"/>
    </source>
</evidence>
<keyword evidence="6" id="KW-0408">Iron</keyword>
<evidence type="ECO:0000256" key="1">
    <source>
        <dbReference type="ARBA" id="ARBA00004571"/>
    </source>
</evidence>
<feature type="domain" description="TonB-dependent receptor-like beta-barrel" evidence="14">
    <location>
        <begin position="293"/>
        <end position="748"/>
    </location>
</feature>
<dbReference type="Pfam" id="PF00593">
    <property type="entry name" value="TonB_dep_Rec_b-barrel"/>
    <property type="match status" value="1"/>
</dbReference>
<dbReference type="Proteomes" id="UP000262699">
    <property type="component" value="Unassembled WGS sequence"/>
</dbReference>
<evidence type="ECO:0000256" key="9">
    <source>
        <dbReference type="ARBA" id="ARBA00023136"/>
    </source>
</evidence>